<evidence type="ECO:0000313" key="1">
    <source>
        <dbReference type="EMBL" id="ART31917.1"/>
    </source>
</evidence>
<protein>
    <submittedName>
        <fullName evidence="1">Uncharacterized protein</fullName>
    </submittedName>
</protein>
<accession>A0A1Y0B3G0</accession>
<dbReference type="AlphaFoldDB" id="A0A1Y0B3G0"/>
<gene>
    <name evidence="1" type="ORF">AEK19_MT1740</name>
</gene>
<name>A0A1Y0B3G0_9LAMI</name>
<proteinExistence type="predicted"/>
<reference evidence="1" key="1">
    <citation type="submission" date="2017-03" db="EMBL/GenBank/DDBJ databases">
        <title>The mitochondrial genome of the carnivorous plant Utricularia reniformis (Lentibulariaceae): structure, comparative analysis and evolutionary landmarks.</title>
        <authorList>
            <person name="Silva S.R."/>
            <person name="Alvarenga D.O."/>
            <person name="Michael T.P."/>
            <person name="Miranda V.F.O."/>
            <person name="Varani A.M."/>
        </authorList>
    </citation>
    <scope>NUCLEOTIDE SEQUENCE</scope>
</reference>
<organism evidence="1">
    <name type="scientific">Utricularia reniformis</name>
    <dbReference type="NCBI Taxonomy" id="192314"/>
    <lineage>
        <taxon>Eukaryota</taxon>
        <taxon>Viridiplantae</taxon>
        <taxon>Streptophyta</taxon>
        <taxon>Embryophyta</taxon>
        <taxon>Tracheophyta</taxon>
        <taxon>Spermatophyta</taxon>
        <taxon>Magnoliopsida</taxon>
        <taxon>eudicotyledons</taxon>
        <taxon>Gunneridae</taxon>
        <taxon>Pentapetalae</taxon>
        <taxon>asterids</taxon>
        <taxon>lamiids</taxon>
        <taxon>Lamiales</taxon>
        <taxon>Lentibulariaceae</taxon>
        <taxon>Utricularia</taxon>
    </lineage>
</organism>
<keyword evidence="1" id="KW-0496">Mitochondrion</keyword>
<sequence>MFNTLSFLNSVSLPVRVVNQSEVRLWSPGGPMLSQKDSIPL</sequence>
<dbReference type="EMBL" id="KY774314">
    <property type="protein sequence ID" value="ART31917.1"/>
    <property type="molecule type" value="Genomic_DNA"/>
</dbReference>
<geneLocation type="mitochondrion" evidence="1"/>